<dbReference type="InterPro" id="IPR036020">
    <property type="entry name" value="WW_dom_sf"/>
</dbReference>
<keyword evidence="4" id="KW-0508">mRNA splicing</keyword>
<feature type="compositionally biased region" description="Basic and acidic residues" evidence="7">
    <location>
        <begin position="635"/>
        <end position="699"/>
    </location>
</feature>
<dbReference type="GO" id="GO:0005685">
    <property type="term" value="C:U1 snRNP"/>
    <property type="evidence" value="ECO:0007669"/>
    <property type="project" value="TreeGrafter"/>
</dbReference>
<dbReference type="InterPro" id="IPR001202">
    <property type="entry name" value="WW_dom"/>
</dbReference>
<dbReference type="SMART" id="SM00456">
    <property type="entry name" value="WW"/>
    <property type="match status" value="2"/>
</dbReference>
<feature type="coiled-coil region" evidence="6">
    <location>
        <begin position="368"/>
        <end position="407"/>
    </location>
</feature>
<dbReference type="FunFam" id="1.10.10.440:FF:000013">
    <property type="entry name" value="pre-mRNA-processing protein 40A isoform X1"/>
    <property type="match status" value="1"/>
</dbReference>
<evidence type="ECO:0000256" key="3">
    <source>
        <dbReference type="ARBA" id="ARBA00022737"/>
    </source>
</evidence>
<reference evidence="8" key="2">
    <citation type="submission" date="2024-01" db="EMBL/GenBank/DDBJ databases">
        <title>Comparative genomics of Cryptococcus and Kwoniella reveals pathogenesis evolution and contrasting modes of karyotype evolution via chromosome fusion or intercentromeric recombination.</title>
        <authorList>
            <person name="Coelho M.A."/>
            <person name="David-Palma M."/>
            <person name="Shea T."/>
            <person name="Bowers K."/>
            <person name="McGinley-Smith S."/>
            <person name="Mohammad A.W."/>
            <person name="Gnirke A."/>
            <person name="Yurkov A.M."/>
            <person name="Nowrousian M."/>
            <person name="Sun S."/>
            <person name="Cuomo C.A."/>
            <person name="Heitman J."/>
        </authorList>
    </citation>
    <scope>NUCLEOTIDE SEQUENCE</scope>
    <source>
        <strain evidence="8">CBS 12478</strain>
    </source>
</reference>
<dbReference type="InterPro" id="IPR039726">
    <property type="entry name" value="Prp40-like"/>
</dbReference>
<feature type="region of interest" description="Disordered" evidence="7">
    <location>
        <begin position="584"/>
        <end position="720"/>
    </location>
</feature>
<dbReference type="PROSITE" id="PS51676">
    <property type="entry name" value="FF"/>
    <property type="match status" value="2"/>
</dbReference>
<keyword evidence="3" id="KW-0677">Repeat</keyword>
<dbReference type="OrthoDB" id="187617at2759"/>
<dbReference type="FunFam" id="1.10.10.440:FF:000036">
    <property type="entry name" value="Pre-mRNA-processing factor 40"/>
    <property type="match status" value="1"/>
</dbReference>
<dbReference type="GO" id="GO:0045292">
    <property type="term" value="P:mRNA cis splicing, via spliceosome"/>
    <property type="evidence" value="ECO:0007669"/>
    <property type="project" value="InterPro"/>
</dbReference>
<dbReference type="InterPro" id="IPR036517">
    <property type="entry name" value="FF_domain_sf"/>
</dbReference>
<dbReference type="EMBL" id="CP144060">
    <property type="protein sequence ID" value="WWD20974.1"/>
    <property type="molecule type" value="Genomic_DNA"/>
</dbReference>
<evidence type="ECO:0000256" key="5">
    <source>
        <dbReference type="ARBA" id="ARBA00023242"/>
    </source>
</evidence>
<dbReference type="Gene3D" id="2.20.70.10">
    <property type="match status" value="2"/>
</dbReference>
<evidence type="ECO:0000256" key="6">
    <source>
        <dbReference type="SAM" id="Coils"/>
    </source>
</evidence>
<evidence type="ECO:0000256" key="4">
    <source>
        <dbReference type="ARBA" id="ARBA00023187"/>
    </source>
</evidence>
<dbReference type="RefSeq" id="XP_031862211.1">
    <property type="nucleotide sequence ID" value="XM_032003353.1"/>
</dbReference>
<dbReference type="SUPFAM" id="SSF51045">
    <property type="entry name" value="WW domain"/>
    <property type="match status" value="2"/>
</dbReference>
<evidence type="ECO:0000256" key="1">
    <source>
        <dbReference type="ARBA" id="ARBA00004123"/>
    </source>
</evidence>
<proteinExistence type="predicted"/>
<accession>A0A5M6C2Q1</accession>
<dbReference type="KEGG" id="ksn:43587475"/>
<feature type="region of interest" description="Disordered" evidence="7">
    <location>
        <begin position="95"/>
        <end position="121"/>
    </location>
</feature>
<evidence type="ECO:0000256" key="7">
    <source>
        <dbReference type="SAM" id="MobiDB-lite"/>
    </source>
</evidence>
<dbReference type="SUPFAM" id="SSF81698">
    <property type="entry name" value="FF domain"/>
    <property type="match status" value="4"/>
</dbReference>
<dbReference type="GeneID" id="43587475"/>
<dbReference type="PROSITE" id="PS50020">
    <property type="entry name" value="WW_DOMAIN_2"/>
    <property type="match status" value="2"/>
</dbReference>
<evidence type="ECO:0000313" key="9">
    <source>
        <dbReference type="Proteomes" id="UP000322225"/>
    </source>
</evidence>
<comment type="subcellular location">
    <subcellularLocation>
        <location evidence="1">Nucleus</location>
    </subcellularLocation>
</comment>
<dbReference type="AlphaFoldDB" id="A0A5M6C2Q1"/>
<name>A0A5M6C2Q1_9TREE</name>
<dbReference type="CDD" id="cd00201">
    <property type="entry name" value="WW"/>
    <property type="match status" value="2"/>
</dbReference>
<dbReference type="Pfam" id="PF00397">
    <property type="entry name" value="WW"/>
    <property type="match status" value="1"/>
</dbReference>
<dbReference type="Pfam" id="PF01846">
    <property type="entry name" value="FF"/>
    <property type="match status" value="2"/>
</dbReference>
<dbReference type="GO" id="GO:0003723">
    <property type="term" value="F:RNA binding"/>
    <property type="evidence" value="ECO:0007669"/>
    <property type="project" value="TreeGrafter"/>
</dbReference>
<organism evidence="8 9">
    <name type="scientific">Kwoniella shandongensis</name>
    <dbReference type="NCBI Taxonomy" id="1734106"/>
    <lineage>
        <taxon>Eukaryota</taxon>
        <taxon>Fungi</taxon>
        <taxon>Dikarya</taxon>
        <taxon>Basidiomycota</taxon>
        <taxon>Agaricomycotina</taxon>
        <taxon>Tremellomycetes</taxon>
        <taxon>Tremellales</taxon>
        <taxon>Cryptococcaceae</taxon>
        <taxon>Kwoniella</taxon>
    </lineage>
</organism>
<evidence type="ECO:0000256" key="2">
    <source>
        <dbReference type="ARBA" id="ARBA00022664"/>
    </source>
</evidence>
<gene>
    <name evidence="8" type="ORF">CI109_105454</name>
</gene>
<evidence type="ECO:0000313" key="8">
    <source>
        <dbReference type="EMBL" id="WWD20974.1"/>
    </source>
</evidence>
<dbReference type="FunFam" id="2.20.70.10:FF:000107">
    <property type="entry name" value="Chromosome 19, whole genome shotgun sequence"/>
    <property type="match status" value="1"/>
</dbReference>
<protein>
    <submittedName>
        <fullName evidence="8">Uncharacterized protein</fullName>
    </submittedName>
</protein>
<dbReference type="SMART" id="SM00441">
    <property type="entry name" value="FF"/>
    <property type="match status" value="5"/>
</dbReference>
<sequence length="720" mass="84377">MSASPAETTKKSQWSEYKNAEGRVYWSHSVTKQSVWEKPDELKTPFEKALTKTKWKQYTSNGRPYYVHSATKETKWDLPAELKDLKKKVDEEEAYKVEKERRKAEGLASPTPPRSRSATPEDIRELRASAANAIAPYVGPGGSSSASPYIRGSASPAKAATPKIEPFVMPPGGFLTHAKAEEAFIYLLKREGIDENSTWDQTMRKIIMDPLYKALETLAEKKAAFEKHVRNIVDERRATKEARIARLRPIFHKMFAHSPEIKSYSTMKTANEVFAHDRHWREAQEDERRLVLEEYVDDLRRAEEFAGRELRDRNIKTLSSLVRNLEISVSTRWRAAHDLIVSSPTFKEDKDLQKIETIDMISVYDDYARQLEQEHEEESRRLRIETIRKARKAREGFKALLAELETKGELTRLSKWKDVYPKFRNDERYQALLGLQGSSPLDLWMDAVDDLGEEVERAAEKVERALSKEGKTIKLETKWEEVERWIKELHIESQIEEKLRKEVYDLIHARLRQAAEDEGRRAERKRRHRIDDLRYALKKVQRHIDLEMTYDEAVPHMKDLQEFKDITDEEDRKAAFEKFVARQKEKLREAESSDVGSARGGRDRHDRSHDHSRDKERRYSSSKARDGDANANAMDVDKVDDKRSSSRYDREKEHRSRSHRDDRDGHRDRKDKDKERDKERNGTKDKEREREREPEDREYKRRRLSSASGAKKDDVEEGEI</sequence>
<feature type="compositionally biased region" description="Basic and acidic residues" evidence="7">
    <location>
        <begin position="95"/>
        <end position="105"/>
    </location>
</feature>
<keyword evidence="2" id="KW-0507">mRNA processing</keyword>
<dbReference type="Proteomes" id="UP000322225">
    <property type="component" value="Chromosome 10"/>
</dbReference>
<dbReference type="Gene3D" id="1.10.10.440">
    <property type="entry name" value="FF domain"/>
    <property type="match status" value="3"/>
</dbReference>
<reference evidence="8" key="1">
    <citation type="submission" date="2017-08" db="EMBL/GenBank/DDBJ databases">
        <authorList>
            <person name="Cuomo C."/>
            <person name="Billmyre B."/>
            <person name="Heitman J."/>
        </authorList>
    </citation>
    <scope>NUCLEOTIDE SEQUENCE</scope>
    <source>
        <strain evidence="8">CBS 12478</strain>
    </source>
</reference>
<dbReference type="GO" id="GO:0071004">
    <property type="term" value="C:U2-type prespliceosome"/>
    <property type="evidence" value="ECO:0007669"/>
    <property type="project" value="TreeGrafter"/>
</dbReference>
<dbReference type="InterPro" id="IPR002713">
    <property type="entry name" value="FF_domain"/>
</dbReference>
<dbReference type="PANTHER" id="PTHR11864:SF0">
    <property type="entry name" value="PRP40 PRE-MRNA PROCESSING FACTOR 40 HOMOLOG A (YEAST)"/>
    <property type="match status" value="1"/>
</dbReference>
<keyword evidence="9" id="KW-1185">Reference proteome</keyword>
<feature type="compositionally biased region" description="Basic and acidic residues" evidence="7">
    <location>
        <begin position="600"/>
        <end position="628"/>
    </location>
</feature>
<keyword evidence="6" id="KW-0175">Coiled coil</keyword>
<dbReference type="PANTHER" id="PTHR11864">
    <property type="entry name" value="PRE-MRNA-PROCESSING PROTEIN PRP40"/>
    <property type="match status" value="1"/>
</dbReference>
<keyword evidence="5" id="KW-0539">Nucleus</keyword>